<sequence length="379" mass="40501">MRLTARGAGLGAAAAVLLAAGLIFGYRHLVVLGTACVAALLFAGGYVWFRPRLTVARGVDPDRVMRGESSTVTLEVGNTSRLRGATLIAHDRCGAASVAVPLLRLKAGGSTTAQYPVPTDRRGVVGIGPLRVVRHDPLGLITLARGYGGTAQVWVYPRVHRLTAVPTGITRSLDGRDDRVPHGTITFDTLREYVVGDELRRVHWRTSAKVGELMVREQLDTSLPRLAVLLDDRRSSYPDADLFEAACEAAASLVMAAFRDELPIVLRLLSGRSAADRSARAYLDLLAESELSGPGSSEAGASATSDRSIEELRTQRVGDTLIYLTGDPDLAQVSTLRTAYPTLVAGVFGPARPALERIVVLAVRDGAEFAAAWDGVQVW</sequence>
<evidence type="ECO:0000256" key="1">
    <source>
        <dbReference type="SAM" id="Phobius"/>
    </source>
</evidence>
<protein>
    <submittedName>
        <fullName evidence="3">DUF58 domain-containing protein</fullName>
    </submittedName>
</protein>
<comment type="caution">
    <text evidence="3">The sequence shown here is derived from an EMBL/GenBank/DDBJ whole genome shotgun (WGS) entry which is preliminary data.</text>
</comment>
<organism evidence="3 4">
    <name type="scientific">Dactylosporangium vinaceum</name>
    <dbReference type="NCBI Taxonomy" id="53362"/>
    <lineage>
        <taxon>Bacteria</taxon>
        <taxon>Bacillati</taxon>
        <taxon>Actinomycetota</taxon>
        <taxon>Actinomycetes</taxon>
        <taxon>Micromonosporales</taxon>
        <taxon>Micromonosporaceae</taxon>
        <taxon>Dactylosporangium</taxon>
    </lineage>
</organism>
<keyword evidence="1" id="KW-0472">Membrane</keyword>
<dbReference type="Proteomes" id="UP001589608">
    <property type="component" value="Unassembled WGS sequence"/>
</dbReference>
<evidence type="ECO:0000313" key="4">
    <source>
        <dbReference type="Proteomes" id="UP001589608"/>
    </source>
</evidence>
<keyword evidence="4" id="KW-1185">Reference proteome</keyword>
<dbReference type="EMBL" id="JBHMCA010000046">
    <property type="protein sequence ID" value="MFB9446309.1"/>
    <property type="molecule type" value="Genomic_DNA"/>
</dbReference>
<gene>
    <name evidence="3" type="ORF">ACFFTR_24765</name>
</gene>
<keyword evidence="1" id="KW-0812">Transmembrane</keyword>
<evidence type="ECO:0000259" key="2">
    <source>
        <dbReference type="Pfam" id="PF01882"/>
    </source>
</evidence>
<proteinExistence type="predicted"/>
<name>A0ABV5MBU1_9ACTN</name>
<dbReference type="Pfam" id="PF01882">
    <property type="entry name" value="DUF58"/>
    <property type="match status" value="1"/>
</dbReference>
<evidence type="ECO:0000313" key="3">
    <source>
        <dbReference type="EMBL" id="MFB9446309.1"/>
    </source>
</evidence>
<dbReference type="InterPro" id="IPR002881">
    <property type="entry name" value="DUF58"/>
</dbReference>
<dbReference type="PANTHER" id="PTHR34351:SF1">
    <property type="entry name" value="SLR1927 PROTEIN"/>
    <property type="match status" value="1"/>
</dbReference>
<feature type="transmembrane region" description="Helical" evidence="1">
    <location>
        <begin position="29"/>
        <end position="49"/>
    </location>
</feature>
<dbReference type="PANTHER" id="PTHR34351">
    <property type="entry name" value="SLR1927 PROTEIN-RELATED"/>
    <property type="match status" value="1"/>
</dbReference>
<feature type="domain" description="DUF58" evidence="2">
    <location>
        <begin position="190"/>
        <end position="256"/>
    </location>
</feature>
<keyword evidence="1" id="KW-1133">Transmembrane helix</keyword>
<dbReference type="RefSeq" id="WP_223102317.1">
    <property type="nucleotide sequence ID" value="NZ_CP061913.1"/>
</dbReference>
<accession>A0ABV5MBU1</accession>
<reference evidence="3 4" key="1">
    <citation type="submission" date="2024-09" db="EMBL/GenBank/DDBJ databases">
        <authorList>
            <person name="Sun Q."/>
            <person name="Mori K."/>
        </authorList>
    </citation>
    <scope>NUCLEOTIDE SEQUENCE [LARGE SCALE GENOMIC DNA]</scope>
    <source>
        <strain evidence="3 4">JCM 3307</strain>
    </source>
</reference>